<protein>
    <submittedName>
        <fullName evidence="2">Uncharacterized protein</fullName>
    </submittedName>
</protein>
<organism evidence="2">
    <name type="scientific">Cacopsylla melanoneura</name>
    <dbReference type="NCBI Taxonomy" id="428564"/>
    <lineage>
        <taxon>Eukaryota</taxon>
        <taxon>Metazoa</taxon>
        <taxon>Ecdysozoa</taxon>
        <taxon>Arthropoda</taxon>
        <taxon>Hexapoda</taxon>
        <taxon>Insecta</taxon>
        <taxon>Pterygota</taxon>
        <taxon>Neoptera</taxon>
        <taxon>Paraneoptera</taxon>
        <taxon>Hemiptera</taxon>
        <taxon>Sternorrhyncha</taxon>
        <taxon>Psylloidea</taxon>
        <taxon>Psyllidae</taxon>
        <taxon>Psyllinae</taxon>
        <taxon>Cacopsylla</taxon>
    </lineage>
</organism>
<evidence type="ECO:0000256" key="1">
    <source>
        <dbReference type="SAM" id="MobiDB-lite"/>
    </source>
</evidence>
<dbReference type="EMBL" id="HBUF01553807">
    <property type="protein sequence ID" value="CAG6759796.1"/>
    <property type="molecule type" value="Transcribed_RNA"/>
</dbReference>
<sequence length="103" mass="12047">MENRYFLSDILYLNYKQKTKKYDIAPPPPPKRGRNNFFWGGGGDSSDLSFLEFKRRSPQNFVNAHQLPIIKFFLALFSRAIINKESIVVVEILTYPFQMQNAL</sequence>
<feature type="region of interest" description="Disordered" evidence="1">
    <location>
        <begin position="21"/>
        <end position="40"/>
    </location>
</feature>
<evidence type="ECO:0000313" key="2">
    <source>
        <dbReference type="EMBL" id="CAG6759796.1"/>
    </source>
</evidence>
<dbReference type="AlphaFoldDB" id="A0A8D9A6N9"/>
<proteinExistence type="predicted"/>
<accession>A0A8D9A6N9</accession>
<reference evidence="2" key="1">
    <citation type="submission" date="2021-05" db="EMBL/GenBank/DDBJ databases">
        <authorList>
            <person name="Alioto T."/>
            <person name="Alioto T."/>
            <person name="Gomez Garrido J."/>
        </authorList>
    </citation>
    <scope>NUCLEOTIDE SEQUENCE</scope>
</reference>
<dbReference type="EMBL" id="HBUF01553805">
    <property type="protein sequence ID" value="CAG6759792.1"/>
    <property type="molecule type" value="Transcribed_RNA"/>
</dbReference>
<name>A0A8D9A6N9_9HEMI</name>